<evidence type="ECO:0008006" key="4">
    <source>
        <dbReference type="Google" id="ProtNLM"/>
    </source>
</evidence>
<dbReference type="Proteomes" id="UP000815325">
    <property type="component" value="Unassembled WGS sequence"/>
</dbReference>
<evidence type="ECO:0000256" key="1">
    <source>
        <dbReference type="SAM" id="MobiDB-lite"/>
    </source>
</evidence>
<accession>A0ABQ7GXY1</accession>
<evidence type="ECO:0000313" key="2">
    <source>
        <dbReference type="EMBL" id="KAF5839467.1"/>
    </source>
</evidence>
<gene>
    <name evidence="2" type="ORF">DUNSADRAFT_753</name>
</gene>
<proteinExistence type="predicted"/>
<sequence length="81" mass="8903">MMLANHFQQQLGQAKNKLLSLLFHSSFIHCLPLPQLAGRKLNITVSRSSGTAMEKGGRTGRTTRDGTDSLQSSVCSWNQKS</sequence>
<organism evidence="2 3">
    <name type="scientific">Dunaliella salina</name>
    <name type="common">Green alga</name>
    <name type="synonym">Protococcus salinus</name>
    <dbReference type="NCBI Taxonomy" id="3046"/>
    <lineage>
        <taxon>Eukaryota</taxon>
        <taxon>Viridiplantae</taxon>
        <taxon>Chlorophyta</taxon>
        <taxon>core chlorophytes</taxon>
        <taxon>Chlorophyceae</taxon>
        <taxon>CS clade</taxon>
        <taxon>Chlamydomonadales</taxon>
        <taxon>Dunaliellaceae</taxon>
        <taxon>Dunaliella</taxon>
    </lineage>
</organism>
<name>A0ABQ7GXY1_DUNSA</name>
<keyword evidence="3" id="KW-1185">Reference proteome</keyword>
<dbReference type="EMBL" id="MU069543">
    <property type="protein sequence ID" value="KAF5839467.1"/>
    <property type="molecule type" value="Genomic_DNA"/>
</dbReference>
<feature type="compositionally biased region" description="Polar residues" evidence="1">
    <location>
        <begin position="69"/>
        <end position="81"/>
    </location>
</feature>
<reference evidence="2" key="1">
    <citation type="submission" date="2017-08" db="EMBL/GenBank/DDBJ databases">
        <authorList>
            <person name="Polle J.E."/>
            <person name="Barry K."/>
            <person name="Cushman J."/>
            <person name="Schmutz J."/>
            <person name="Tran D."/>
            <person name="Hathwaick L.T."/>
            <person name="Yim W.C."/>
            <person name="Jenkins J."/>
            <person name="Mckie-Krisberg Z.M."/>
            <person name="Prochnik S."/>
            <person name="Lindquist E."/>
            <person name="Dockter R.B."/>
            <person name="Adam C."/>
            <person name="Molina H."/>
            <person name="Bunkerborg J."/>
            <person name="Jin E."/>
            <person name="Buchheim M."/>
            <person name="Magnuson J."/>
        </authorList>
    </citation>
    <scope>NUCLEOTIDE SEQUENCE</scope>
    <source>
        <strain evidence="2">CCAP 19/18</strain>
    </source>
</reference>
<evidence type="ECO:0000313" key="3">
    <source>
        <dbReference type="Proteomes" id="UP000815325"/>
    </source>
</evidence>
<comment type="caution">
    <text evidence="2">The sequence shown here is derived from an EMBL/GenBank/DDBJ whole genome shotgun (WGS) entry which is preliminary data.</text>
</comment>
<feature type="region of interest" description="Disordered" evidence="1">
    <location>
        <begin position="48"/>
        <end position="81"/>
    </location>
</feature>
<protein>
    <recommendedName>
        <fullName evidence="4">Encoded protein</fullName>
    </recommendedName>
</protein>